<dbReference type="Gene3D" id="1.10.530.10">
    <property type="match status" value="3"/>
</dbReference>
<comment type="similarity">
    <text evidence="6">Belongs to the glycosyl hydrolase 22 family.</text>
</comment>
<organism evidence="10 11">
    <name type="scientific">Psylliodes chrysocephalus</name>
    <dbReference type="NCBI Taxonomy" id="3402493"/>
    <lineage>
        <taxon>Eukaryota</taxon>
        <taxon>Metazoa</taxon>
        <taxon>Ecdysozoa</taxon>
        <taxon>Arthropoda</taxon>
        <taxon>Hexapoda</taxon>
        <taxon>Insecta</taxon>
        <taxon>Pterygota</taxon>
        <taxon>Neoptera</taxon>
        <taxon>Endopterygota</taxon>
        <taxon>Coleoptera</taxon>
        <taxon>Polyphaga</taxon>
        <taxon>Cucujiformia</taxon>
        <taxon>Chrysomeloidea</taxon>
        <taxon>Chrysomelidae</taxon>
        <taxon>Galerucinae</taxon>
        <taxon>Alticini</taxon>
        <taxon>Psylliodes</taxon>
    </lineage>
</organism>
<keyword evidence="3" id="KW-0929">Antimicrobial</keyword>
<dbReference type="PRINTS" id="PR00135">
    <property type="entry name" value="LYZLACT"/>
</dbReference>
<dbReference type="GO" id="GO:0042742">
    <property type="term" value="P:defense response to bacterium"/>
    <property type="evidence" value="ECO:0007669"/>
    <property type="project" value="UniProtKB-KW"/>
</dbReference>
<dbReference type="AlphaFoldDB" id="A0A9P0CCG6"/>
<keyword evidence="7" id="KW-0472">Membrane</keyword>
<sequence>MFKILIVCIVINLALIDAKIFDRCTLAKLLKTKYHFPRSQISRWICIVQHESNFNTKAMNKVTMDYGLFQISQKYWCDPALDTPKGGCNTPCTKFRDDNINDDVKCVKTIYKEFKRLKGNGFKAWTTIIMSFKIICLIVAVQVALINARIYDRCTLARELRHKYQFPANQIPTWICIVQHESNFNTAAINKDSHDNGLFQISQLYWCDPVMNAPYAGCHVSCDSLRDDNIDNDVACIKQIFNEFQGPEHESNFNTKAYNPETADYGIFQISSIFWCDLPNNAHANGCHIPCSALLDDNIDDDVKCLRQVFDEHQKLQKNGFKAWTTYKYCTGNVKSYVQGCNL</sequence>
<dbReference type="PROSITE" id="PS00128">
    <property type="entry name" value="GLYCOSYL_HYDROL_F22_1"/>
    <property type="match status" value="3"/>
</dbReference>
<feature type="transmembrane region" description="Helical" evidence="7">
    <location>
        <begin position="124"/>
        <end position="148"/>
    </location>
</feature>
<keyword evidence="7" id="KW-1133">Transmembrane helix</keyword>
<reference evidence="10" key="1">
    <citation type="submission" date="2022-01" db="EMBL/GenBank/DDBJ databases">
        <authorList>
            <person name="King R."/>
        </authorList>
    </citation>
    <scope>NUCLEOTIDE SEQUENCE</scope>
</reference>
<dbReference type="Pfam" id="PF00062">
    <property type="entry name" value="Lys"/>
    <property type="match status" value="3"/>
</dbReference>
<dbReference type="SUPFAM" id="SSF53955">
    <property type="entry name" value="Lysozyme-like"/>
    <property type="match status" value="3"/>
</dbReference>
<evidence type="ECO:0000256" key="1">
    <source>
        <dbReference type="ARBA" id="ARBA00000632"/>
    </source>
</evidence>
<dbReference type="OrthoDB" id="17373at2759"/>
<dbReference type="CDD" id="cd16899">
    <property type="entry name" value="LYZ_C_invert"/>
    <property type="match status" value="2"/>
</dbReference>
<feature type="domain" description="Glycosyl hydrolases family 22 (GH22)" evidence="9">
    <location>
        <begin position="287"/>
        <end position="305"/>
    </location>
</feature>
<keyword evidence="11" id="KW-1185">Reference proteome</keyword>
<keyword evidence="5" id="KW-0378">Hydrolase</keyword>
<gene>
    <name evidence="10" type="ORF">PSYICH_LOCUS2571</name>
</gene>
<evidence type="ECO:0000256" key="2">
    <source>
        <dbReference type="ARBA" id="ARBA00012732"/>
    </source>
</evidence>
<keyword evidence="4" id="KW-1015">Disulfide bond</keyword>
<evidence type="ECO:0000313" key="10">
    <source>
        <dbReference type="EMBL" id="CAH1101007.1"/>
    </source>
</evidence>
<dbReference type="Proteomes" id="UP001153636">
    <property type="component" value="Chromosome 11"/>
</dbReference>
<dbReference type="InterPro" id="IPR001916">
    <property type="entry name" value="Glyco_hydro_22"/>
</dbReference>
<evidence type="ECO:0000313" key="11">
    <source>
        <dbReference type="Proteomes" id="UP001153636"/>
    </source>
</evidence>
<dbReference type="PANTHER" id="PTHR11407:SF63">
    <property type="entry name" value="LYSOZYME C"/>
    <property type="match status" value="1"/>
</dbReference>
<feature type="signal peptide" evidence="8">
    <location>
        <begin position="1"/>
        <end position="18"/>
    </location>
</feature>
<evidence type="ECO:0000256" key="3">
    <source>
        <dbReference type="ARBA" id="ARBA00022638"/>
    </source>
</evidence>
<keyword evidence="3" id="KW-0081">Bacteriolytic enzyme</keyword>
<dbReference type="InterPro" id="IPR019799">
    <property type="entry name" value="Glyco_hydro_22_CS"/>
</dbReference>
<evidence type="ECO:0000256" key="4">
    <source>
        <dbReference type="ARBA" id="ARBA00023157"/>
    </source>
</evidence>
<keyword evidence="7" id="KW-0812">Transmembrane</keyword>
<dbReference type="GO" id="GO:0003796">
    <property type="term" value="F:lysozyme activity"/>
    <property type="evidence" value="ECO:0007669"/>
    <property type="project" value="UniProtKB-EC"/>
</dbReference>
<comment type="catalytic activity">
    <reaction evidence="1">
        <text>Hydrolysis of (1-&gt;4)-beta-linkages between N-acetylmuramic acid and N-acetyl-D-glucosamine residues in a peptidoglycan and between N-acetyl-D-glucosamine residues in chitodextrins.</text>
        <dbReference type="EC" id="3.2.1.17"/>
    </reaction>
</comment>
<dbReference type="InterPro" id="IPR023346">
    <property type="entry name" value="Lysozyme-like_dom_sf"/>
</dbReference>
<evidence type="ECO:0000256" key="8">
    <source>
        <dbReference type="SAM" id="SignalP"/>
    </source>
</evidence>
<feature type="chain" id="PRO_5040289736" description="lysozyme" evidence="8">
    <location>
        <begin position="19"/>
        <end position="343"/>
    </location>
</feature>
<dbReference type="PANTHER" id="PTHR11407">
    <property type="entry name" value="LYSOZYME C"/>
    <property type="match status" value="1"/>
</dbReference>
<accession>A0A9P0CCG6</accession>
<evidence type="ECO:0000256" key="6">
    <source>
        <dbReference type="RuleBase" id="RU004440"/>
    </source>
</evidence>
<keyword evidence="8" id="KW-0732">Signal</keyword>
<dbReference type="SMART" id="SM00263">
    <property type="entry name" value="LYZ1"/>
    <property type="match status" value="3"/>
</dbReference>
<name>A0A9P0CCG6_9CUCU</name>
<keyword evidence="5" id="KW-0326">Glycosidase</keyword>
<evidence type="ECO:0000259" key="9">
    <source>
        <dbReference type="PROSITE" id="PS00128"/>
    </source>
</evidence>
<feature type="domain" description="Glycosyl hydrolases family 22 (GH22)" evidence="9">
    <location>
        <begin position="88"/>
        <end position="106"/>
    </location>
</feature>
<proteinExistence type="inferred from homology"/>
<protein>
    <recommendedName>
        <fullName evidence="2">lysozyme</fullName>
        <ecNumber evidence="2">3.2.1.17</ecNumber>
    </recommendedName>
</protein>
<dbReference type="EMBL" id="OV651823">
    <property type="protein sequence ID" value="CAH1101007.1"/>
    <property type="molecule type" value="Genomic_DNA"/>
</dbReference>
<dbReference type="GO" id="GO:0031640">
    <property type="term" value="P:killing of cells of another organism"/>
    <property type="evidence" value="ECO:0007669"/>
    <property type="project" value="UniProtKB-KW"/>
</dbReference>
<feature type="domain" description="Glycosyl hydrolases family 22 (GH22)" evidence="9">
    <location>
        <begin position="218"/>
        <end position="236"/>
    </location>
</feature>
<evidence type="ECO:0000256" key="5">
    <source>
        <dbReference type="ARBA" id="ARBA00023295"/>
    </source>
</evidence>
<dbReference type="EC" id="3.2.1.17" evidence="2"/>
<dbReference type="PROSITE" id="PS51348">
    <property type="entry name" value="GLYCOSYL_HYDROL_F22_2"/>
    <property type="match status" value="2"/>
</dbReference>
<evidence type="ECO:0000256" key="7">
    <source>
        <dbReference type="SAM" id="Phobius"/>
    </source>
</evidence>